<organism evidence="8 9">
    <name type="scientific">Daucus carota subsp. sativus</name>
    <name type="common">Carrot</name>
    <dbReference type="NCBI Taxonomy" id="79200"/>
    <lineage>
        <taxon>Eukaryota</taxon>
        <taxon>Viridiplantae</taxon>
        <taxon>Streptophyta</taxon>
        <taxon>Embryophyta</taxon>
        <taxon>Tracheophyta</taxon>
        <taxon>Spermatophyta</taxon>
        <taxon>Magnoliopsida</taxon>
        <taxon>eudicotyledons</taxon>
        <taxon>Gunneridae</taxon>
        <taxon>Pentapetalae</taxon>
        <taxon>asterids</taxon>
        <taxon>campanulids</taxon>
        <taxon>Apiales</taxon>
        <taxon>Apiaceae</taxon>
        <taxon>Apioideae</taxon>
        <taxon>Scandiceae</taxon>
        <taxon>Daucinae</taxon>
        <taxon>Daucus</taxon>
        <taxon>Daucus sect. Daucus</taxon>
    </lineage>
</organism>
<keyword evidence="4" id="KW-0520">NAD</keyword>
<feature type="domain" description="Thioredoxin-like fold" evidence="7">
    <location>
        <begin position="240"/>
        <end position="349"/>
    </location>
</feature>
<dbReference type="SUPFAM" id="SSF52833">
    <property type="entry name" value="Thioredoxin-like"/>
    <property type="match status" value="1"/>
</dbReference>
<dbReference type="EC" id="1.8.1.8" evidence="1"/>
<evidence type="ECO:0000256" key="6">
    <source>
        <dbReference type="ARBA" id="ARBA00047804"/>
    </source>
</evidence>
<reference evidence="8" key="2">
    <citation type="submission" date="2022-03" db="EMBL/GenBank/DDBJ databases">
        <title>Draft title - Genomic analysis of global carrot germplasm unveils the trajectory of domestication and the origin of high carotenoid orange carrot.</title>
        <authorList>
            <person name="Iorizzo M."/>
            <person name="Ellison S."/>
            <person name="Senalik D."/>
            <person name="Macko-Podgorni A."/>
            <person name="Grzebelus D."/>
            <person name="Bostan H."/>
            <person name="Rolling W."/>
            <person name="Curaba J."/>
            <person name="Simon P."/>
        </authorList>
    </citation>
    <scope>NUCLEOTIDE SEQUENCE</scope>
    <source>
        <tissue evidence="8">Leaf</tissue>
    </source>
</reference>
<evidence type="ECO:0000256" key="4">
    <source>
        <dbReference type="ARBA" id="ARBA00023027"/>
    </source>
</evidence>
<dbReference type="Proteomes" id="UP000077755">
    <property type="component" value="Chromosome 9"/>
</dbReference>
<dbReference type="Gene3D" id="3.40.30.10">
    <property type="entry name" value="Glutaredoxin"/>
    <property type="match status" value="2"/>
</dbReference>
<dbReference type="AlphaFoldDB" id="A0AAF0XXG2"/>
<evidence type="ECO:0000256" key="5">
    <source>
        <dbReference type="ARBA" id="ARBA00047388"/>
    </source>
</evidence>
<dbReference type="Pfam" id="PF13905">
    <property type="entry name" value="Thioredoxin_8"/>
    <property type="match status" value="1"/>
</dbReference>
<comment type="catalytic activity">
    <reaction evidence="5">
        <text>[protein]-dithiol + NAD(+) = [protein]-disulfide + NADH + H(+)</text>
        <dbReference type="Rhea" id="RHEA:18749"/>
        <dbReference type="Rhea" id="RHEA-COMP:10593"/>
        <dbReference type="Rhea" id="RHEA-COMP:10594"/>
        <dbReference type="ChEBI" id="CHEBI:15378"/>
        <dbReference type="ChEBI" id="CHEBI:29950"/>
        <dbReference type="ChEBI" id="CHEBI:50058"/>
        <dbReference type="ChEBI" id="CHEBI:57540"/>
        <dbReference type="ChEBI" id="CHEBI:57945"/>
        <dbReference type="EC" id="1.8.1.8"/>
    </reaction>
</comment>
<evidence type="ECO:0000256" key="1">
    <source>
        <dbReference type="ARBA" id="ARBA00012612"/>
    </source>
</evidence>
<evidence type="ECO:0000256" key="3">
    <source>
        <dbReference type="ARBA" id="ARBA00023002"/>
    </source>
</evidence>
<dbReference type="EMBL" id="CP093351">
    <property type="protein sequence ID" value="WOH16078.1"/>
    <property type="molecule type" value="Genomic_DNA"/>
</dbReference>
<dbReference type="InterPro" id="IPR012336">
    <property type="entry name" value="Thioredoxin-like_fold"/>
</dbReference>
<dbReference type="PANTHER" id="PTHR13871">
    <property type="entry name" value="THIOREDOXIN"/>
    <property type="match status" value="1"/>
</dbReference>
<comment type="catalytic activity">
    <reaction evidence="6">
        <text>[protein]-dithiol + NADP(+) = [protein]-disulfide + NADPH + H(+)</text>
        <dbReference type="Rhea" id="RHEA:18753"/>
        <dbReference type="Rhea" id="RHEA-COMP:10593"/>
        <dbReference type="Rhea" id="RHEA-COMP:10594"/>
        <dbReference type="ChEBI" id="CHEBI:15378"/>
        <dbReference type="ChEBI" id="CHEBI:29950"/>
        <dbReference type="ChEBI" id="CHEBI:50058"/>
        <dbReference type="ChEBI" id="CHEBI:57783"/>
        <dbReference type="ChEBI" id="CHEBI:58349"/>
        <dbReference type="EC" id="1.8.1.8"/>
    </reaction>
</comment>
<evidence type="ECO:0000313" key="9">
    <source>
        <dbReference type="Proteomes" id="UP000077755"/>
    </source>
</evidence>
<keyword evidence="2" id="KW-0677">Repeat</keyword>
<protein>
    <recommendedName>
        <fullName evidence="1">protein-disulfide reductase</fullName>
        <ecNumber evidence="1">1.8.1.8</ecNumber>
    </recommendedName>
</protein>
<evidence type="ECO:0000256" key="2">
    <source>
        <dbReference type="ARBA" id="ARBA00022737"/>
    </source>
</evidence>
<keyword evidence="9" id="KW-1185">Reference proteome</keyword>
<evidence type="ECO:0000259" key="7">
    <source>
        <dbReference type="Pfam" id="PF13905"/>
    </source>
</evidence>
<sequence>MYVETHQILELDLTEDHRSKCYELEKKTKKESDFDIAVRNFTNLSIEMKKQKINQKELTSVSSGDIVNLHELLFTKNRDYLIKFNGDQVKAEQFADKIVFVAVDDDDTSFEEEMLFDPLPKTDLENDFEEVFSCMPWTAIPLSDRTSRELLQKRFGFRDNNGSLFVIDSKGVVLQTIVIYDFIRYGSLGYPFSSERLESLESECKAIAAEPTVEKLLSSPERDYVIANNGDKVPIHTLEDKVVALYFHAGNVTETDMLTEELRNVYENLAEKEVKFEVVLLYLCDTPITIGFRNEDSFWRTFGTMPWLALPYKDPILKKLKIIYEYPEDYNYGDDEEISKLVIVGPHGEFCEPCGADILLNYRVPGYPFTREKALELETERIKKLKLEMILETNKVLTRNDGSKVCSFDVLMHYSKSLVEILSSLIPVPKATSMVPIKED</sequence>
<dbReference type="InterPro" id="IPR036249">
    <property type="entry name" value="Thioredoxin-like_sf"/>
</dbReference>
<accession>A0AAF0XXG2</accession>
<gene>
    <name evidence="8" type="ORF">DCAR_0935627</name>
</gene>
<evidence type="ECO:0000313" key="8">
    <source>
        <dbReference type="EMBL" id="WOH16078.1"/>
    </source>
</evidence>
<keyword evidence="3" id="KW-0560">Oxidoreductase</keyword>
<dbReference type="GO" id="GO:0047134">
    <property type="term" value="F:protein-disulfide reductase [NAD(P)H] activity"/>
    <property type="evidence" value="ECO:0007669"/>
    <property type="project" value="UniProtKB-EC"/>
</dbReference>
<dbReference type="PANTHER" id="PTHR13871:SF96">
    <property type="entry name" value="THIOREDOXIN DOMAIN-CONTAINING PROTEIN"/>
    <property type="match status" value="1"/>
</dbReference>
<name>A0AAF0XXG2_DAUCS</name>
<reference evidence="8" key="1">
    <citation type="journal article" date="2016" name="Nat. Genet.">
        <title>A high-quality carrot genome assembly provides new insights into carotenoid accumulation and asterid genome evolution.</title>
        <authorList>
            <person name="Iorizzo M."/>
            <person name="Ellison S."/>
            <person name="Senalik D."/>
            <person name="Zeng P."/>
            <person name="Satapoomin P."/>
            <person name="Huang J."/>
            <person name="Bowman M."/>
            <person name="Iovene M."/>
            <person name="Sanseverino W."/>
            <person name="Cavagnaro P."/>
            <person name="Yildiz M."/>
            <person name="Macko-Podgorni A."/>
            <person name="Moranska E."/>
            <person name="Grzebelus E."/>
            <person name="Grzebelus D."/>
            <person name="Ashrafi H."/>
            <person name="Zheng Z."/>
            <person name="Cheng S."/>
            <person name="Spooner D."/>
            <person name="Van Deynze A."/>
            <person name="Simon P."/>
        </authorList>
    </citation>
    <scope>NUCLEOTIDE SEQUENCE</scope>
    <source>
        <tissue evidence="8">Leaf</tissue>
    </source>
</reference>
<dbReference type="InterPro" id="IPR052259">
    <property type="entry name" value="Nucleoredoxin-like"/>
</dbReference>
<proteinExistence type="predicted"/>